<comment type="pathway">
    <text evidence="2 11">Cofactor biosynthesis; (R)-pantothenate biosynthesis; (R)-pantoate from 3-methyl-2-oxobutanoate: step 2/2.</text>
</comment>
<keyword evidence="7 11" id="KW-0521">NADP</keyword>
<evidence type="ECO:0000256" key="11">
    <source>
        <dbReference type="RuleBase" id="RU362068"/>
    </source>
</evidence>
<comment type="similarity">
    <text evidence="3 11">Belongs to the ketopantoate reductase family.</text>
</comment>
<dbReference type="Pfam" id="PF08546">
    <property type="entry name" value="ApbA_C"/>
    <property type="match status" value="1"/>
</dbReference>
<dbReference type="PANTHER" id="PTHR43765">
    <property type="entry name" value="2-DEHYDROPANTOATE 2-REDUCTASE-RELATED"/>
    <property type="match status" value="1"/>
</dbReference>
<dbReference type="Gene3D" id="3.40.50.720">
    <property type="entry name" value="NAD(P)-binding Rossmann-like Domain"/>
    <property type="match status" value="1"/>
</dbReference>
<evidence type="ECO:0000256" key="1">
    <source>
        <dbReference type="ARBA" id="ARBA00002919"/>
    </source>
</evidence>
<evidence type="ECO:0000256" key="3">
    <source>
        <dbReference type="ARBA" id="ARBA00007870"/>
    </source>
</evidence>
<evidence type="ECO:0000259" key="12">
    <source>
        <dbReference type="Pfam" id="PF02558"/>
    </source>
</evidence>
<organism evidence="14 15">
    <name type="scientific">Amygdalobacter indicium</name>
    <dbReference type="NCBI Taxonomy" id="3029272"/>
    <lineage>
        <taxon>Bacteria</taxon>
        <taxon>Bacillati</taxon>
        <taxon>Bacillota</taxon>
        <taxon>Clostridia</taxon>
        <taxon>Eubacteriales</taxon>
        <taxon>Oscillospiraceae</taxon>
        <taxon>Amygdalobacter</taxon>
    </lineage>
</organism>
<evidence type="ECO:0000256" key="5">
    <source>
        <dbReference type="ARBA" id="ARBA00019465"/>
    </source>
</evidence>
<dbReference type="InterPro" id="IPR003710">
    <property type="entry name" value="ApbA"/>
</dbReference>
<dbReference type="NCBIfam" id="NF005088">
    <property type="entry name" value="PRK06522.1-2"/>
    <property type="match status" value="1"/>
</dbReference>
<evidence type="ECO:0000256" key="7">
    <source>
        <dbReference type="ARBA" id="ARBA00022857"/>
    </source>
</evidence>
<feature type="domain" description="Ketopantoate reductase N-terminal" evidence="12">
    <location>
        <begin position="3"/>
        <end position="149"/>
    </location>
</feature>
<protein>
    <recommendedName>
        <fullName evidence="5 11">2-dehydropantoate 2-reductase</fullName>
        <ecNumber evidence="4 11">1.1.1.169</ecNumber>
    </recommendedName>
    <alternativeName>
        <fullName evidence="9 11">Ketopantoate reductase</fullName>
    </alternativeName>
</protein>
<evidence type="ECO:0000256" key="8">
    <source>
        <dbReference type="ARBA" id="ARBA00023002"/>
    </source>
</evidence>
<comment type="catalytic activity">
    <reaction evidence="10 11">
        <text>(R)-pantoate + NADP(+) = 2-dehydropantoate + NADPH + H(+)</text>
        <dbReference type="Rhea" id="RHEA:16233"/>
        <dbReference type="ChEBI" id="CHEBI:11561"/>
        <dbReference type="ChEBI" id="CHEBI:15378"/>
        <dbReference type="ChEBI" id="CHEBI:15980"/>
        <dbReference type="ChEBI" id="CHEBI:57783"/>
        <dbReference type="ChEBI" id="CHEBI:58349"/>
        <dbReference type="EC" id="1.1.1.169"/>
    </reaction>
</comment>
<evidence type="ECO:0000256" key="9">
    <source>
        <dbReference type="ARBA" id="ARBA00032024"/>
    </source>
</evidence>
<dbReference type="InterPro" id="IPR013328">
    <property type="entry name" value="6PGD_dom2"/>
</dbReference>
<feature type="domain" description="Ketopantoate reductase C-terminal" evidence="13">
    <location>
        <begin position="177"/>
        <end position="301"/>
    </location>
</feature>
<evidence type="ECO:0000313" key="14">
    <source>
        <dbReference type="EMBL" id="WEG35971.1"/>
    </source>
</evidence>
<sequence length="307" mass="33580">MFIYIAGAGAMGCRFGYQLQKSGNEVVLLDSWQAHIDAIKAHGLHIVGDQDEVVPMTIMRPEEAHKQAEFIILFTKAMQLQDMLEKIKPVIGPETKVLCLLNGLGHEDVISKYIKHENIMMGVTVWTAGLKGPGEAILQGKGTINLQSFAAAGEAAVQDIVDTMNAAGLNVIYDNDVVPSIWRKACVNGTMNSTCALTDATIGQFFASEAAIRIVKTIIHEFVLVGTAEGVKLNEQEIVDYVMHTAEIAARHYPSMHQDLIQNHRLTEIDYINGAVARKGAKLGIATPYCQMITDLIHAKESILNIK</sequence>
<dbReference type="PANTHER" id="PTHR43765:SF2">
    <property type="entry name" value="2-DEHYDROPANTOATE 2-REDUCTASE"/>
    <property type="match status" value="1"/>
</dbReference>
<evidence type="ECO:0000256" key="4">
    <source>
        <dbReference type="ARBA" id="ARBA00013014"/>
    </source>
</evidence>
<dbReference type="Pfam" id="PF02558">
    <property type="entry name" value="ApbA"/>
    <property type="match status" value="1"/>
</dbReference>
<dbReference type="SUPFAM" id="SSF48179">
    <property type="entry name" value="6-phosphogluconate dehydrogenase C-terminal domain-like"/>
    <property type="match status" value="1"/>
</dbReference>
<gene>
    <name evidence="14" type="ORF">PYS61_02020</name>
</gene>
<dbReference type="EMBL" id="CP118868">
    <property type="protein sequence ID" value="WEG35971.1"/>
    <property type="molecule type" value="Genomic_DNA"/>
</dbReference>
<dbReference type="InterPro" id="IPR050838">
    <property type="entry name" value="Ketopantoate_reductase"/>
</dbReference>
<evidence type="ECO:0000256" key="10">
    <source>
        <dbReference type="ARBA" id="ARBA00048793"/>
    </source>
</evidence>
<keyword evidence="6 11" id="KW-0566">Pantothenate biosynthesis</keyword>
<dbReference type="EC" id="1.1.1.169" evidence="4 11"/>
<keyword evidence="8 11" id="KW-0560">Oxidoreductase</keyword>
<keyword evidence="15" id="KW-1185">Reference proteome</keyword>
<dbReference type="InterPro" id="IPR013752">
    <property type="entry name" value="KPA_reductase"/>
</dbReference>
<accession>A0ABY8C5K4</accession>
<evidence type="ECO:0000259" key="13">
    <source>
        <dbReference type="Pfam" id="PF08546"/>
    </source>
</evidence>
<proteinExistence type="inferred from homology"/>
<reference evidence="14 15" key="1">
    <citation type="submission" date="2023-02" db="EMBL/GenBank/DDBJ databases">
        <title>Novel Oscillospiraceae bacterial genomes.</title>
        <authorList>
            <person name="Srinivasan S."/>
            <person name="Austin M.N."/>
            <person name="Fiedler T.L."/>
            <person name="Strenk S.M."/>
            <person name="Agnew K.J."/>
            <person name="Nagana Gowda G.A."/>
            <person name="Raftery D."/>
            <person name="Beamer M.A."/>
            <person name="Achilles S.L."/>
            <person name="Wiesenfeld H.C."/>
            <person name="Fredricks D.N."/>
            <person name="Hillier S.L."/>
        </authorList>
    </citation>
    <scope>NUCLEOTIDE SEQUENCE [LARGE SCALE GENOMIC DNA]</scope>
    <source>
        <strain evidence="14 15">CHIC02 1186E3-8</strain>
    </source>
</reference>
<dbReference type="SUPFAM" id="SSF51735">
    <property type="entry name" value="NAD(P)-binding Rossmann-fold domains"/>
    <property type="match status" value="1"/>
</dbReference>
<evidence type="ECO:0000313" key="15">
    <source>
        <dbReference type="Proteomes" id="UP001220478"/>
    </source>
</evidence>
<dbReference type="NCBIfam" id="TIGR00745">
    <property type="entry name" value="apbA_panE"/>
    <property type="match status" value="1"/>
</dbReference>
<evidence type="ECO:0000256" key="6">
    <source>
        <dbReference type="ARBA" id="ARBA00022655"/>
    </source>
</evidence>
<dbReference type="Gene3D" id="1.10.1040.10">
    <property type="entry name" value="N-(1-d-carboxylethyl)-l-norvaline Dehydrogenase, domain 2"/>
    <property type="match status" value="1"/>
</dbReference>
<dbReference type="InterPro" id="IPR013332">
    <property type="entry name" value="KPR_N"/>
</dbReference>
<dbReference type="InterPro" id="IPR036291">
    <property type="entry name" value="NAD(P)-bd_dom_sf"/>
</dbReference>
<comment type="function">
    <text evidence="1 11">Catalyzes the NADPH-dependent reduction of ketopantoate into pantoic acid.</text>
</comment>
<evidence type="ECO:0000256" key="2">
    <source>
        <dbReference type="ARBA" id="ARBA00004994"/>
    </source>
</evidence>
<dbReference type="InterPro" id="IPR008927">
    <property type="entry name" value="6-PGluconate_DH-like_C_sf"/>
</dbReference>
<name>A0ABY8C5K4_9FIRM</name>
<dbReference type="Proteomes" id="UP001220478">
    <property type="component" value="Chromosome"/>
</dbReference>
<dbReference type="RefSeq" id="WP_315569791.1">
    <property type="nucleotide sequence ID" value="NZ_CP118866.1"/>
</dbReference>